<name>A0A8D8G6G4_CULPI</name>
<dbReference type="EMBL" id="HBUE01134777">
    <property type="protein sequence ID" value="CAG6498237.1"/>
    <property type="molecule type" value="Transcribed_RNA"/>
</dbReference>
<sequence>MFFTILFTTSFPSLTHQHKRTFCPNFHSFPPEAEALCINQLFFPPQNKTQQYYYSSSSQEGEVEIPECFTIFTSPVGCTKCTNKPTLTHNFWAAKGSSCGNYILFSTHQPQQG</sequence>
<dbReference type="AlphaFoldDB" id="A0A8D8G6G4"/>
<proteinExistence type="predicted"/>
<reference evidence="1" key="1">
    <citation type="submission" date="2021-05" db="EMBL/GenBank/DDBJ databases">
        <authorList>
            <person name="Alioto T."/>
            <person name="Alioto T."/>
            <person name="Gomez Garrido J."/>
        </authorList>
    </citation>
    <scope>NUCLEOTIDE SEQUENCE</scope>
</reference>
<evidence type="ECO:0000313" key="1">
    <source>
        <dbReference type="EMBL" id="CAG6498237.1"/>
    </source>
</evidence>
<organism evidence="1">
    <name type="scientific">Culex pipiens</name>
    <name type="common">House mosquito</name>
    <dbReference type="NCBI Taxonomy" id="7175"/>
    <lineage>
        <taxon>Eukaryota</taxon>
        <taxon>Metazoa</taxon>
        <taxon>Ecdysozoa</taxon>
        <taxon>Arthropoda</taxon>
        <taxon>Hexapoda</taxon>
        <taxon>Insecta</taxon>
        <taxon>Pterygota</taxon>
        <taxon>Neoptera</taxon>
        <taxon>Endopterygota</taxon>
        <taxon>Diptera</taxon>
        <taxon>Nematocera</taxon>
        <taxon>Culicoidea</taxon>
        <taxon>Culicidae</taxon>
        <taxon>Culicinae</taxon>
        <taxon>Culicini</taxon>
        <taxon>Culex</taxon>
        <taxon>Culex</taxon>
    </lineage>
</organism>
<accession>A0A8D8G6G4</accession>
<protein>
    <submittedName>
        <fullName evidence="1">(northern house mosquito) hypothetical protein</fullName>
    </submittedName>
</protein>